<dbReference type="Proteomes" id="UP001244011">
    <property type="component" value="Unassembled WGS sequence"/>
</dbReference>
<dbReference type="PANTHER" id="PTHR13483">
    <property type="entry name" value="BOX C_D SNORNA PROTEIN 1-RELATED"/>
    <property type="match status" value="1"/>
</dbReference>
<feature type="compositionally biased region" description="Basic residues" evidence="14">
    <location>
        <begin position="264"/>
        <end position="275"/>
    </location>
</feature>
<feature type="compositionally biased region" description="Acidic residues" evidence="14">
    <location>
        <begin position="445"/>
        <end position="459"/>
    </location>
</feature>
<dbReference type="Pfam" id="PF04438">
    <property type="entry name" value="zf-HIT"/>
    <property type="match status" value="1"/>
</dbReference>
<dbReference type="PANTHER" id="PTHR13483:SF11">
    <property type="entry name" value="ZINC FINGER HIT DOMAIN-CONTAINING PROTEIN 3"/>
    <property type="match status" value="1"/>
</dbReference>
<comment type="similarity">
    <text evidence="9">Belongs to the BCD1 family.</text>
</comment>
<dbReference type="PROSITE" id="PS51083">
    <property type="entry name" value="ZF_HIT"/>
    <property type="match status" value="1"/>
</dbReference>
<keyword evidence="7" id="KW-0832">Ubl conjugation</keyword>
<evidence type="ECO:0000256" key="11">
    <source>
        <dbReference type="ARBA" id="ARBA00068630"/>
    </source>
</evidence>
<dbReference type="SUPFAM" id="SSF144232">
    <property type="entry name" value="HIT/MYND zinc finger-like"/>
    <property type="match status" value="1"/>
</dbReference>
<evidence type="ECO:0000256" key="1">
    <source>
        <dbReference type="ARBA" id="ARBA00022499"/>
    </source>
</evidence>
<dbReference type="GO" id="GO:0070761">
    <property type="term" value="C:pre-snoRNP complex"/>
    <property type="evidence" value="ECO:0007669"/>
    <property type="project" value="TreeGrafter"/>
</dbReference>
<dbReference type="GO" id="GO:0000463">
    <property type="term" value="P:maturation of LSU-rRNA from tricistronic rRNA transcript (SSU-rRNA, 5.8S rRNA, LSU-rRNA)"/>
    <property type="evidence" value="ECO:0007669"/>
    <property type="project" value="TreeGrafter"/>
</dbReference>
<dbReference type="AlphaFoldDB" id="A0AAJ0FL63"/>
<evidence type="ECO:0000256" key="13">
    <source>
        <dbReference type="PROSITE-ProRule" id="PRU00453"/>
    </source>
</evidence>
<evidence type="ECO:0000256" key="10">
    <source>
        <dbReference type="ARBA" id="ARBA00061949"/>
    </source>
</evidence>
<feature type="domain" description="HIT-type" evidence="15">
    <location>
        <begin position="10"/>
        <end position="44"/>
    </location>
</feature>
<evidence type="ECO:0000256" key="14">
    <source>
        <dbReference type="SAM" id="MobiDB-lite"/>
    </source>
</evidence>
<keyword evidence="5 13" id="KW-0863">Zinc-finger</keyword>
<dbReference type="InterPro" id="IPR051639">
    <property type="entry name" value="BCD1"/>
</dbReference>
<dbReference type="EMBL" id="MU838997">
    <property type="protein sequence ID" value="KAK1772316.1"/>
    <property type="molecule type" value="Genomic_DNA"/>
</dbReference>
<feature type="compositionally biased region" description="Basic and acidic residues" evidence="14">
    <location>
        <begin position="391"/>
        <end position="422"/>
    </location>
</feature>
<keyword evidence="4" id="KW-0479">Metal-binding</keyword>
<keyword evidence="6" id="KW-0862">Zinc</keyword>
<evidence type="ECO:0000256" key="6">
    <source>
        <dbReference type="ARBA" id="ARBA00022833"/>
    </source>
</evidence>
<dbReference type="InterPro" id="IPR057721">
    <property type="entry name" value="BCD1_alpha/beta"/>
</dbReference>
<gene>
    <name evidence="16" type="ORF">QBC33DRAFT_520829</name>
</gene>
<evidence type="ECO:0000256" key="12">
    <source>
        <dbReference type="ARBA" id="ARBA00077531"/>
    </source>
</evidence>
<sequence length="510" mass="56298">MSDPLLTALCSICHVEAPKYKCPRCGARTCSLACVRKHKAWASCSGERDPAAFVPRAQLCSDAGVDHDYNFISSIERARDRFEKEVTSGGRGLLTEKDIRGPEGGGDDKRFEKVWYGDQLHHVPTSRGRGGGYAKGRGQGRPGDDGRSLGATDKHIRRRLRAHDIEVLLMPKGLLRQRQNKTAWNRRTNTINWQVEWLVFSSDVLDLPAPAAAGQPVQILHKALDEKPLYQAFSSSIDWYRAGIKRARENDGEGAEDDAELPPRKKQKTPRKKQVHQLQEVDLTGGQDPESTAWTPSEYTLQYSLTAGWNQTSTAGSVPITKEEQEAELATLRFFLLKQPSSNGGFKQLIPLSSRGPLSEALSGRTVVEFPTVYVLNPTMQLPAGFALASTERRERRPEPPVEEEHGERQPPRRGRPFEGRRGGRPPLQSQRQSYKRVARPRAEDAEEGEVNSEGEQVDVNDTGHMADSNHGRGGSADVGTDSSDDGSPQPETSKASQGLVDYDSSGDSE</sequence>
<comment type="function">
    <text evidence="8">Required for box C/D snoRNAs accumulation involved in snoRNA processing, snoRNA transport to the nucleolus and ribosome biogenesis.</text>
</comment>
<dbReference type="GO" id="GO:0048254">
    <property type="term" value="P:snoRNA localization"/>
    <property type="evidence" value="ECO:0007669"/>
    <property type="project" value="TreeGrafter"/>
</dbReference>
<dbReference type="Pfam" id="PF25790">
    <property type="entry name" value="BCD1"/>
    <property type="match status" value="1"/>
</dbReference>
<dbReference type="GO" id="GO:0008270">
    <property type="term" value="F:zinc ion binding"/>
    <property type="evidence" value="ECO:0007669"/>
    <property type="project" value="UniProtKB-UniRule"/>
</dbReference>
<keyword evidence="3" id="KW-0597">Phosphoprotein</keyword>
<evidence type="ECO:0000259" key="15">
    <source>
        <dbReference type="PROSITE" id="PS51083"/>
    </source>
</evidence>
<evidence type="ECO:0000313" key="16">
    <source>
        <dbReference type="EMBL" id="KAK1772316.1"/>
    </source>
</evidence>
<comment type="subunit">
    <text evidence="10">Interacts with FBL, SNU13, NOP58, NUFIP1, RUVBL1, RUVBL2 and TAF9. Interacts (via HIT-type zinc finger) with the RUVBL1/RUVBL2 complex in the presence of ADP.</text>
</comment>
<dbReference type="RefSeq" id="XP_060288529.1">
    <property type="nucleotide sequence ID" value="XM_060426407.1"/>
</dbReference>
<evidence type="ECO:0000256" key="4">
    <source>
        <dbReference type="ARBA" id="ARBA00022723"/>
    </source>
</evidence>
<evidence type="ECO:0000256" key="3">
    <source>
        <dbReference type="ARBA" id="ARBA00022553"/>
    </source>
</evidence>
<name>A0AAJ0FL63_9PEZI</name>
<evidence type="ECO:0000256" key="8">
    <source>
        <dbReference type="ARBA" id="ARBA00049598"/>
    </source>
</evidence>
<feature type="region of interest" description="Disordered" evidence="14">
    <location>
        <begin position="126"/>
        <end position="153"/>
    </location>
</feature>
<protein>
    <recommendedName>
        <fullName evidence="11">Box C/D snoRNA protein 1</fullName>
    </recommendedName>
    <alternativeName>
        <fullName evidence="12">Zinc finger HIT domain-containing protein 6</fullName>
    </alternativeName>
</protein>
<keyword evidence="2" id="KW-0690">Ribosome biogenesis</keyword>
<evidence type="ECO:0000313" key="17">
    <source>
        <dbReference type="Proteomes" id="UP001244011"/>
    </source>
</evidence>
<dbReference type="FunFam" id="3.30.60.190:FF:000001">
    <property type="entry name" value="box C/D snoRNA protein 1"/>
    <property type="match status" value="1"/>
</dbReference>
<keyword evidence="17" id="KW-1185">Reference proteome</keyword>
<keyword evidence="1" id="KW-1017">Isopeptide bond</keyword>
<organism evidence="16 17">
    <name type="scientific">Phialemonium atrogriseum</name>
    <dbReference type="NCBI Taxonomy" id="1093897"/>
    <lineage>
        <taxon>Eukaryota</taxon>
        <taxon>Fungi</taxon>
        <taxon>Dikarya</taxon>
        <taxon>Ascomycota</taxon>
        <taxon>Pezizomycotina</taxon>
        <taxon>Sordariomycetes</taxon>
        <taxon>Sordariomycetidae</taxon>
        <taxon>Cephalothecales</taxon>
        <taxon>Cephalothecaceae</taxon>
        <taxon>Phialemonium</taxon>
    </lineage>
</organism>
<evidence type="ECO:0000256" key="2">
    <source>
        <dbReference type="ARBA" id="ARBA00022517"/>
    </source>
</evidence>
<proteinExistence type="inferred from homology"/>
<dbReference type="GO" id="GO:0000492">
    <property type="term" value="P:box C/D snoRNP assembly"/>
    <property type="evidence" value="ECO:0007669"/>
    <property type="project" value="TreeGrafter"/>
</dbReference>
<dbReference type="InterPro" id="IPR007529">
    <property type="entry name" value="Znf_HIT"/>
</dbReference>
<feature type="region of interest" description="Disordered" evidence="14">
    <location>
        <begin position="249"/>
        <end position="294"/>
    </location>
</feature>
<dbReference type="CDD" id="cd23023">
    <property type="entry name" value="zf-HIT_BCD1"/>
    <property type="match status" value="1"/>
</dbReference>
<feature type="compositionally biased region" description="Polar residues" evidence="14">
    <location>
        <begin position="486"/>
        <end position="497"/>
    </location>
</feature>
<comment type="caution">
    <text evidence="16">The sequence shown here is derived from an EMBL/GenBank/DDBJ whole genome shotgun (WGS) entry which is preliminary data.</text>
</comment>
<dbReference type="GO" id="GO:0005634">
    <property type="term" value="C:nucleus"/>
    <property type="evidence" value="ECO:0007669"/>
    <property type="project" value="TreeGrafter"/>
</dbReference>
<feature type="region of interest" description="Disordered" evidence="14">
    <location>
        <begin position="389"/>
        <end position="510"/>
    </location>
</feature>
<evidence type="ECO:0000256" key="7">
    <source>
        <dbReference type="ARBA" id="ARBA00022843"/>
    </source>
</evidence>
<feature type="compositionally biased region" description="Gly residues" evidence="14">
    <location>
        <begin position="128"/>
        <end position="141"/>
    </location>
</feature>
<evidence type="ECO:0000256" key="9">
    <source>
        <dbReference type="ARBA" id="ARBA00049654"/>
    </source>
</evidence>
<accession>A0AAJ0FL63</accession>
<dbReference type="Gene3D" id="3.30.60.190">
    <property type="match status" value="1"/>
</dbReference>
<evidence type="ECO:0000256" key="5">
    <source>
        <dbReference type="ARBA" id="ARBA00022771"/>
    </source>
</evidence>
<dbReference type="GeneID" id="85309594"/>
<reference evidence="16" key="1">
    <citation type="submission" date="2023-06" db="EMBL/GenBank/DDBJ databases">
        <title>Genome-scale phylogeny and comparative genomics of the fungal order Sordariales.</title>
        <authorList>
            <consortium name="Lawrence Berkeley National Laboratory"/>
            <person name="Hensen N."/>
            <person name="Bonometti L."/>
            <person name="Westerberg I."/>
            <person name="Brannstrom I.O."/>
            <person name="Guillou S."/>
            <person name="Cros-Aarteil S."/>
            <person name="Calhoun S."/>
            <person name="Haridas S."/>
            <person name="Kuo A."/>
            <person name="Mondo S."/>
            <person name="Pangilinan J."/>
            <person name="Riley R."/>
            <person name="Labutti K."/>
            <person name="Andreopoulos B."/>
            <person name="Lipzen A."/>
            <person name="Chen C."/>
            <person name="Yanf M."/>
            <person name="Daum C."/>
            <person name="Ng V."/>
            <person name="Clum A."/>
            <person name="Steindorff A."/>
            <person name="Ohm R."/>
            <person name="Martin F."/>
            <person name="Silar P."/>
            <person name="Natvig D."/>
            <person name="Lalanne C."/>
            <person name="Gautier V."/>
            <person name="Ament-Velasquez S.L."/>
            <person name="Kruys A."/>
            <person name="Hutchinson M.I."/>
            <person name="Powell A.J."/>
            <person name="Barry K."/>
            <person name="Miller A.N."/>
            <person name="Grigoriev I.V."/>
            <person name="Debuchy R."/>
            <person name="Gladieux P."/>
            <person name="Thoren M.H."/>
            <person name="Johannesson H."/>
        </authorList>
    </citation>
    <scope>NUCLEOTIDE SEQUENCE</scope>
    <source>
        <strain evidence="16">8032-3</strain>
    </source>
</reference>